<dbReference type="EMBL" id="CP039346">
    <property type="protein sequence ID" value="QCD82467.1"/>
    <property type="molecule type" value="Genomic_DNA"/>
</dbReference>
<protein>
    <submittedName>
        <fullName evidence="1">Uncharacterized protein</fullName>
    </submittedName>
</protein>
<gene>
    <name evidence="1" type="ORF">DEO72_LG2g2806</name>
</gene>
<organism evidence="1 2">
    <name type="scientific">Vigna unguiculata</name>
    <name type="common">Cowpea</name>
    <dbReference type="NCBI Taxonomy" id="3917"/>
    <lineage>
        <taxon>Eukaryota</taxon>
        <taxon>Viridiplantae</taxon>
        <taxon>Streptophyta</taxon>
        <taxon>Embryophyta</taxon>
        <taxon>Tracheophyta</taxon>
        <taxon>Spermatophyta</taxon>
        <taxon>Magnoliopsida</taxon>
        <taxon>eudicotyledons</taxon>
        <taxon>Gunneridae</taxon>
        <taxon>Pentapetalae</taxon>
        <taxon>rosids</taxon>
        <taxon>fabids</taxon>
        <taxon>Fabales</taxon>
        <taxon>Fabaceae</taxon>
        <taxon>Papilionoideae</taxon>
        <taxon>50 kb inversion clade</taxon>
        <taxon>NPAAA clade</taxon>
        <taxon>indigoferoid/millettioid clade</taxon>
        <taxon>Phaseoleae</taxon>
        <taxon>Vigna</taxon>
    </lineage>
</organism>
<dbReference type="AlphaFoldDB" id="A0A4D6L1S1"/>
<keyword evidence="2" id="KW-1185">Reference proteome</keyword>
<accession>A0A4D6L1S1</accession>
<evidence type="ECO:0000313" key="2">
    <source>
        <dbReference type="Proteomes" id="UP000501690"/>
    </source>
</evidence>
<sequence length="57" mass="6549">MSQKGLRMIPAQEGPRGRTVGIPVWLLWHLDVALGTPYEFGWQKGGLEWHEECLLFL</sequence>
<evidence type="ECO:0000313" key="1">
    <source>
        <dbReference type="EMBL" id="QCD82467.1"/>
    </source>
</evidence>
<name>A0A4D6L1S1_VIGUN</name>
<reference evidence="1 2" key="1">
    <citation type="submission" date="2019-04" db="EMBL/GenBank/DDBJ databases">
        <title>An improved genome assembly and genetic linkage map for asparagus bean, Vigna unguiculata ssp. sesquipedialis.</title>
        <authorList>
            <person name="Xia Q."/>
            <person name="Zhang R."/>
            <person name="Dong Y."/>
        </authorList>
    </citation>
    <scope>NUCLEOTIDE SEQUENCE [LARGE SCALE GENOMIC DNA]</scope>
    <source>
        <tissue evidence="1">Leaf</tissue>
    </source>
</reference>
<dbReference type="Proteomes" id="UP000501690">
    <property type="component" value="Linkage Group LG2"/>
</dbReference>
<proteinExistence type="predicted"/>